<name>A0ABQ3WFE3_9ACTN</name>
<organism evidence="2">
    <name type="scientific">Actinoplanes campanulatus</name>
    <dbReference type="NCBI Taxonomy" id="113559"/>
    <lineage>
        <taxon>Bacteria</taxon>
        <taxon>Bacillati</taxon>
        <taxon>Actinomycetota</taxon>
        <taxon>Actinomycetes</taxon>
        <taxon>Micromonosporales</taxon>
        <taxon>Micromonosporaceae</taxon>
        <taxon>Actinoplanes</taxon>
    </lineage>
</organism>
<protein>
    <submittedName>
        <fullName evidence="2">Uncharacterized protein</fullName>
    </submittedName>
</protein>
<dbReference type="EMBL" id="BOMF01000050">
    <property type="protein sequence ID" value="GID45315.1"/>
    <property type="molecule type" value="Genomic_DNA"/>
</dbReference>
<gene>
    <name evidence="2" type="ORF">Aca07nite_25900</name>
</gene>
<evidence type="ECO:0000313" key="2">
    <source>
        <dbReference type="EMBL" id="GID45315.1"/>
    </source>
</evidence>
<sequence>MTAAGIWGPPFRDQPAYGEPNAGPGAHPDLRVKQRTAAHAQSDRMTRCSAHVARRQPGKNLTRQPSVEAEVRDQGLTANRQPVIGGRRQNRRPEDSAWGRHLSR</sequence>
<accession>A0ABQ3WFE3</accession>
<evidence type="ECO:0000256" key="1">
    <source>
        <dbReference type="SAM" id="MobiDB-lite"/>
    </source>
</evidence>
<reference evidence="2" key="1">
    <citation type="submission" date="2021-01" db="EMBL/GenBank/DDBJ databases">
        <title>Whole genome shotgun sequence of Actinoplanes capillaceus NBRC 16408.</title>
        <authorList>
            <person name="Komaki H."/>
            <person name="Tamura T."/>
        </authorList>
    </citation>
    <scope>NUCLEOTIDE SEQUENCE [LARGE SCALE GENOMIC DNA]</scope>
    <source>
        <strain evidence="2">NBRC 16408</strain>
    </source>
</reference>
<comment type="caution">
    <text evidence="2">The sequence shown here is derived from an EMBL/GenBank/DDBJ whole genome shotgun (WGS) entry which is preliminary data.</text>
</comment>
<proteinExistence type="predicted"/>
<feature type="region of interest" description="Disordered" evidence="1">
    <location>
        <begin position="1"/>
        <end position="104"/>
    </location>
</feature>